<dbReference type="AlphaFoldDB" id="A0A9P6GGA7"/>
<organism evidence="6 7">
    <name type="scientific">Paraphaeosphaeria minitans</name>
    <dbReference type="NCBI Taxonomy" id="565426"/>
    <lineage>
        <taxon>Eukaryota</taxon>
        <taxon>Fungi</taxon>
        <taxon>Dikarya</taxon>
        <taxon>Ascomycota</taxon>
        <taxon>Pezizomycotina</taxon>
        <taxon>Dothideomycetes</taxon>
        <taxon>Pleosporomycetidae</taxon>
        <taxon>Pleosporales</taxon>
        <taxon>Massarineae</taxon>
        <taxon>Didymosphaeriaceae</taxon>
        <taxon>Paraphaeosphaeria</taxon>
    </lineage>
</organism>
<dbReference type="Pfam" id="PF13639">
    <property type="entry name" value="zf-RING_2"/>
    <property type="match status" value="1"/>
</dbReference>
<dbReference type="EMBL" id="WJXW01000007">
    <property type="protein sequence ID" value="KAF9734894.1"/>
    <property type="molecule type" value="Genomic_DNA"/>
</dbReference>
<keyword evidence="3" id="KW-0862">Zinc</keyword>
<dbReference type="Gene3D" id="3.30.40.10">
    <property type="entry name" value="Zinc/RING finger domain, C3HC4 (zinc finger)"/>
    <property type="match status" value="1"/>
</dbReference>
<evidence type="ECO:0000256" key="3">
    <source>
        <dbReference type="ARBA" id="ARBA00022833"/>
    </source>
</evidence>
<dbReference type="PROSITE" id="PS50089">
    <property type="entry name" value="ZF_RING_2"/>
    <property type="match status" value="1"/>
</dbReference>
<proteinExistence type="predicted"/>
<name>A0A9P6GGA7_9PLEO</name>
<dbReference type="Proteomes" id="UP000756921">
    <property type="component" value="Unassembled WGS sequence"/>
</dbReference>
<dbReference type="InterPro" id="IPR001841">
    <property type="entry name" value="Znf_RING"/>
</dbReference>
<keyword evidence="1" id="KW-0479">Metal-binding</keyword>
<keyword evidence="2 4" id="KW-0863">Zinc-finger</keyword>
<protein>
    <recommendedName>
        <fullName evidence="5">RING-type domain-containing protein</fullName>
    </recommendedName>
</protein>
<dbReference type="SUPFAM" id="SSF57850">
    <property type="entry name" value="RING/U-box"/>
    <property type="match status" value="1"/>
</dbReference>
<evidence type="ECO:0000313" key="7">
    <source>
        <dbReference type="Proteomes" id="UP000756921"/>
    </source>
</evidence>
<reference evidence="6" key="1">
    <citation type="journal article" date="2020" name="Mol. Plant Microbe Interact.">
        <title>Genome Sequence of the Biocontrol Agent Coniothyrium minitans strain Conio (IMI 134523).</title>
        <authorList>
            <person name="Patel D."/>
            <person name="Shittu T.A."/>
            <person name="Baroncelli R."/>
            <person name="Muthumeenakshi S."/>
            <person name="Osborne T.H."/>
            <person name="Janganan T.K."/>
            <person name="Sreenivasaprasad S."/>
        </authorList>
    </citation>
    <scope>NUCLEOTIDE SEQUENCE</scope>
    <source>
        <strain evidence="6">Conio</strain>
    </source>
</reference>
<dbReference type="InterPro" id="IPR013083">
    <property type="entry name" value="Znf_RING/FYVE/PHD"/>
</dbReference>
<gene>
    <name evidence="6" type="ORF">PMIN01_07797</name>
</gene>
<sequence length="641" mass="72670">MESPKIESGCNLEDSSYCDLEEITLQEEWWRELKALFTKTDARRKEVLRQFHESPAAREAREAKETGKKPLSQAEVTALLEHRRKVQEAHHTSRTLRAFEESELRRYLVHTSPKPENHHISSGSVNKSGRLHHKKMFIKPKQPKAPVSPFASLPTQSILCTQSGSSALAETSELDSTSSSVTNDWHLGLDCDCGKIHIGGSVWASVTQELQLLVRVCRESKWLRGVPGVSVYRGHPEFVNEKQSSCTVTSCPACLHLAGIRRFVAHTLSQAEALQIEAMLLLASDFFPLISGELGADNTQRFDTHSVLAKALKTHPYRLSAYQAMMVMMGRAGNDDLTYPLEVLEYPEKLKVLCESWFSYTRQIFAPENLKVDHSDKVFMFDRMFAPNNQMTSNDESVKDAECMLCGDNAEGKAKLVRVPCGHAFCVDCLQKWRINSPLDENFLFQYRCPLCRKCLACGTQECDFHKIQMPELYEGAFNIGSIWPIPLESLLKTVFAKADDSLLEAHAWNELEPVRLMPAATYIKLRESTRKARILLRYNLKQAGQCIVHLGEGPEYHHHADAAIGLFEELAAEFRRATQHEANPHFSSHWDALDWCAQPFYPAVSTRKPRKNPTLLIGPMPDEENHQYMFLEDGDPEMIL</sequence>
<feature type="domain" description="RING-type" evidence="5">
    <location>
        <begin position="403"/>
        <end position="453"/>
    </location>
</feature>
<evidence type="ECO:0000256" key="4">
    <source>
        <dbReference type="PROSITE-ProRule" id="PRU00175"/>
    </source>
</evidence>
<comment type="caution">
    <text evidence="6">The sequence shown here is derived from an EMBL/GenBank/DDBJ whole genome shotgun (WGS) entry which is preliminary data.</text>
</comment>
<dbReference type="GO" id="GO:0008270">
    <property type="term" value="F:zinc ion binding"/>
    <property type="evidence" value="ECO:0007669"/>
    <property type="project" value="UniProtKB-KW"/>
</dbReference>
<evidence type="ECO:0000259" key="5">
    <source>
        <dbReference type="PROSITE" id="PS50089"/>
    </source>
</evidence>
<keyword evidence="7" id="KW-1185">Reference proteome</keyword>
<dbReference type="SMART" id="SM00184">
    <property type="entry name" value="RING"/>
    <property type="match status" value="1"/>
</dbReference>
<dbReference type="InterPro" id="IPR017907">
    <property type="entry name" value="Znf_RING_CS"/>
</dbReference>
<dbReference type="PROSITE" id="PS00518">
    <property type="entry name" value="ZF_RING_1"/>
    <property type="match status" value="1"/>
</dbReference>
<evidence type="ECO:0000313" key="6">
    <source>
        <dbReference type="EMBL" id="KAF9734894.1"/>
    </source>
</evidence>
<accession>A0A9P6GGA7</accession>
<evidence type="ECO:0000256" key="2">
    <source>
        <dbReference type="ARBA" id="ARBA00022771"/>
    </source>
</evidence>
<dbReference type="OrthoDB" id="3796845at2759"/>
<evidence type="ECO:0000256" key="1">
    <source>
        <dbReference type="ARBA" id="ARBA00022723"/>
    </source>
</evidence>